<evidence type="ECO:0000313" key="2">
    <source>
        <dbReference type="Proteomes" id="UP000712600"/>
    </source>
</evidence>
<accession>A0A8S9N209</accession>
<evidence type="ECO:0000313" key="1">
    <source>
        <dbReference type="EMBL" id="KAF3486790.1"/>
    </source>
</evidence>
<gene>
    <name evidence="1" type="ORF">F2Q69_00054725</name>
</gene>
<name>A0A8S9N209_BRACR</name>
<dbReference type="AlphaFoldDB" id="A0A8S9N209"/>
<dbReference type="Proteomes" id="UP000712600">
    <property type="component" value="Unassembled WGS sequence"/>
</dbReference>
<dbReference type="EMBL" id="QGKX02002183">
    <property type="protein sequence ID" value="KAF3486790.1"/>
    <property type="molecule type" value="Genomic_DNA"/>
</dbReference>
<protein>
    <submittedName>
        <fullName evidence="1">Uncharacterized protein</fullName>
    </submittedName>
</protein>
<proteinExistence type="predicted"/>
<comment type="caution">
    <text evidence="1">The sequence shown here is derived from an EMBL/GenBank/DDBJ whole genome shotgun (WGS) entry which is preliminary data.</text>
</comment>
<reference evidence="1" key="1">
    <citation type="submission" date="2019-12" db="EMBL/GenBank/DDBJ databases">
        <title>Genome sequencing and annotation of Brassica cretica.</title>
        <authorList>
            <person name="Studholme D.J."/>
            <person name="Sarris P."/>
        </authorList>
    </citation>
    <scope>NUCLEOTIDE SEQUENCE</scope>
    <source>
        <strain evidence="1">PFS-109/04</strain>
        <tissue evidence="1">Leaf</tissue>
    </source>
</reference>
<organism evidence="1 2">
    <name type="scientific">Brassica cretica</name>
    <name type="common">Mustard</name>
    <dbReference type="NCBI Taxonomy" id="69181"/>
    <lineage>
        <taxon>Eukaryota</taxon>
        <taxon>Viridiplantae</taxon>
        <taxon>Streptophyta</taxon>
        <taxon>Embryophyta</taxon>
        <taxon>Tracheophyta</taxon>
        <taxon>Spermatophyta</taxon>
        <taxon>Magnoliopsida</taxon>
        <taxon>eudicotyledons</taxon>
        <taxon>Gunneridae</taxon>
        <taxon>Pentapetalae</taxon>
        <taxon>rosids</taxon>
        <taxon>malvids</taxon>
        <taxon>Brassicales</taxon>
        <taxon>Brassicaceae</taxon>
        <taxon>Brassiceae</taxon>
        <taxon>Brassica</taxon>
    </lineage>
</organism>
<sequence>MSVYEGSKGDEVVSLGKRLLPARSGEAPFSFRRGPVKRRSVSGVIPFGGIGVGSCDACHASFKTLSSFLVGMYPLQPRWFPPSSEGFLLPLPFFHLASSVTSTPFQDIKALAKLFDF</sequence>